<keyword evidence="13" id="KW-1185">Reference proteome</keyword>
<dbReference type="Gene3D" id="3.40.50.261">
    <property type="entry name" value="Succinyl-CoA synthetase domains"/>
    <property type="match status" value="1"/>
</dbReference>
<dbReference type="GO" id="GO:0005524">
    <property type="term" value="F:ATP binding"/>
    <property type="evidence" value="ECO:0007669"/>
    <property type="project" value="UniProtKB-KW"/>
</dbReference>
<dbReference type="InterPro" id="IPR016102">
    <property type="entry name" value="Succinyl-CoA_synth-like"/>
</dbReference>
<gene>
    <name evidence="12" type="ORF">RF55_6077</name>
</gene>
<evidence type="ECO:0000313" key="12">
    <source>
        <dbReference type="EMBL" id="KMQ93794.1"/>
    </source>
</evidence>
<comment type="cofactor">
    <cofactor evidence="1">
        <name>Mg(2+)</name>
        <dbReference type="ChEBI" id="CHEBI:18420"/>
    </cofactor>
</comment>
<organism evidence="12 13">
    <name type="scientific">Lasius niger</name>
    <name type="common">Black garden ant</name>
    <dbReference type="NCBI Taxonomy" id="67767"/>
    <lineage>
        <taxon>Eukaryota</taxon>
        <taxon>Metazoa</taxon>
        <taxon>Ecdysozoa</taxon>
        <taxon>Arthropoda</taxon>
        <taxon>Hexapoda</taxon>
        <taxon>Insecta</taxon>
        <taxon>Pterygota</taxon>
        <taxon>Neoptera</taxon>
        <taxon>Endopterygota</taxon>
        <taxon>Hymenoptera</taxon>
        <taxon>Apocrita</taxon>
        <taxon>Aculeata</taxon>
        <taxon>Formicoidea</taxon>
        <taxon>Formicidae</taxon>
        <taxon>Formicinae</taxon>
        <taxon>Lasius</taxon>
        <taxon>Lasius</taxon>
    </lineage>
</organism>
<dbReference type="InterPro" id="IPR013650">
    <property type="entry name" value="ATP-grasp_succ-CoA_synth-type"/>
</dbReference>
<dbReference type="GO" id="GO:0006104">
    <property type="term" value="P:succinyl-CoA metabolic process"/>
    <property type="evidence" value="ECO:0007669"/>
    <property type="project" value="TreeGrafter"/>
</dbReference>
<evidence type="ECO:0000256" key="2">
    <source>
        <dbReference type="ARBA" id="ARBA00005064"/>
    </source>
</evidence>
<feature type="domain" description="ATP-grasp fold succinyl-CoA synthetase-type" evidence="11">
    <location>
        <begin position="2"/>
        <end position="89"/>
    </location>
</feature>
<dbReference type="PANTHER" id="PTHR11815">
    <property type="entry name" value="SUCCINYL-COA SYNTHETASE BETA CHAIN"/>
    <property type="match status" value="1"/>
</dbReference>
<proteinExistence type="predicted"/>
<evidence type="ECO:0000256" key="8">
    <source>
        <dbReference type="ARBA" id="ARBA00022842"/>
    </source>
</evidence>
<evidence type="ECO:0000256" key="1">
    <source>
        <dbReference type="ARBA" id="ARBA00001946"/>
    </source>
</evidence>
<evidence type="ECO:0000256" key="3">
    <source>
        <dbReference type="ARBA" id="ARBA00022532"/>
    </source>
</evidence>
<dbReference type="AlphaFoldDB" id="A0A0J7KU63"/>
<keyword evidence="5" id="KW-0479">Metal-binding</keyword>
<dbReference type="InterPro" id="IPR017866">
    <property type="entry name" value="Succ-CoA_synthase_bsu_CS"/>
</dbReference>
<sequence length="293" mass="31685">MMERAFGGPVIIASSQGGVNIEEVAATNPTAIMYEPIDINKGITKEQAERIVTKLGLDNVKDYISNIILNLYQMFLKKDALLLEVNPLAEDINGNYFALDCKCRFDDNAEFRQKELFSLRDWSQEDPKEVEAAKFDLNYIALDGNIGCMVNGAGLAMATMDIIKLHGGEPANFLDVGGGASASAVKEAFKIITSDSRVHALLVNIFGGIMRCDVIAEGIIAATKELDLKIPVVVRLQGTNVDEAKALIANAGLKIVPIDDLDEAARVAVKLSTIVKLAQSENLSVNFEIPAIS</sequence>
<dbReference type="InterPro" id="IPR005811">
    <property type="entry name" value="SUCC_ACL_C"/>
</dbReference>
<dbReference type="GO" id="GO:0004775">
    <property type="term" value="F:succinate-CoA ligase (ADP-forming) activity"/>
    <property type="evidence" value="ECO:0007669"/>
    <property type="project" value="TreeGrafter"/>
</dbReference>
<comment type="caution">
    <text evidence="12">The sequence shown here is derived from an EMBL/GenBank/DDBJ whole genome shotgun (WGS) entry which is preliminary data.</text>
</comment>
<keyword evidence="3" id="KW-0816">Tricarboxylic acid cycle</keyword>
<reference evidence="12 13" key="1">
    <citation type="submission" date="2015-04" db="EMBL/GenBank/DDBJ databases">
        <title>Lasius niger genome sequencing.</title>
        <authorList>
            <person name="Konorov E.A."/>
            <person name="Nikitin M.A."/>
            <person name="Kirill M.V."/>
            <person name="Chang P."/>
        </authorList>
    </citation>
    <scope>NUCLEOTIDE SEQUENCE [LARGE SCALE GENOMIC DNA]</scope>
    <source>
        <tissue evidence="12">Whole</tissue>
    </source>
</reference>
<dbReference type="GO" id="GO:0046872">
    <property type="term" value="F:metal ion binding"/>
    <property type="evidence" value="ECO:0007669"/>
    <property type="project" value="UniProtKB-KW"/>
</dbReference>
<dbReference type="STRING" id="67767.A0A0J7KU63"/>
<dbReference type="SUPFAM" id="SSF56059">
    <property type="entry name" value="Glutathione synthetase ATP-binding domain-like"/>
    <property type="match status" value="1"/>
</dbReference>
<dbReference type="GO" id="GO:0005739">
    <property type="term" value="C:mitochondrion"/>
    <property type="evidence" value="ECO:0007669"/>
    <property type="project" value="TreeGrafter"/>
</dbReference>
<dbReference type="SUPFAM" id="SSF52210">
    <property type="entry name" value="Succinyl-CoA synthetase domains"/>
    <property type="match status" value="1"/>
</dbReference>
<dbReference type="EMBL" id="LBMM01003214">
    <property type="protein sequence ID" value="KMQ93794.1"/>
    <property type="molecule type" value="Genomic_DNA"/>
</dbReference>
<evidence type="ECO:0000256" key="7">
    <source>
        <dbReference type="ARBA" id="ARBA00022840"/>
    </source>
</evidence>
<dbReference type="Gene3D" id="3.30.470.20">
    <property type="entry name" value="ATP-grasp fold, B domain"/>
    <property type="match status" value="1"/>
</dbReference>
<dbReference type="OrthoDB" id="1552at2759"/>
<dbReference type="GO" id="GO:0042709">
    <property type="term" value="C:succinate-CoA ligase complex"/>
    <property type="evidence" value="ECO:0007669"/>
    <property type="project" value="TreeGrafter"/>
</dbReference>
<evidence type="ECO:0000256" key="9">
    <source>
        <dbReference type="ARBA" id="ARBA00082254"/>
    </source>
</evidence>
<dbReference type="PaxDb" id="67767-A0A0J7KU63"/>
<evidence type="ECO:0000259" key="11">
    <source>
        <dbReference type="Pfam" id="PF08442"/>
    </source>
</evidence>
<keyword evidence="7" id="KW-0067">ATP-binding</keyword>
<evidence type="ECO:0000256" key="6">
    <source>
        <dbReference type="ARBA" id="ARBA00022741"/>
    </source>
</evidence>
<feature type="domain" description="ATP-citrate synthase/succinyl-CoA ligase C-terminal" evidence="10">
    <location>
        <begin position="149"/>
        <end position="268"/>
    </location>
</feature>
<dbReference type="FunFam" id="3.30.470.20:FF:000002">
    <property type="entry name" value="Succinate--CoA ligase [ADP-forming] subunit beta"/>
    <property type="match status" value="1"/>
</dbReference>
<dbReference type="Pfam" id="PF00549">
    <property type="entry name" value="Ligase_CoA"/>
    <property type="match status" value="1"/>
</dbReference>
<evidence type="ECO:0000256" key="4">
    <source>
        <dbReference type="ARBA" id="ARBA00022598"/>
    </source>
</evidence>
<keyword evidence="8" id="KW-0460">Magnesium</keyword>
<evidence type="ECO:0000259" key="10">
    <source>
        <dbReference type="Pfam" id="PF00549"/>
    </source>
</evidence>
<evidence type="ECO:0000313" key="13">
    <source>
        <dbReference type="Proteomes" id="UP000036403"/>
    </source>
</evidence>
<protein>
    <recommendedName>
        <fullName evidence="9">Succinyl-CoA synthetase beta chain</fullName>
    </recommendedName>
</protein>
<accession>A0A0J7KU63</accession>
<evidence type="ECO:0000256" key="5">
    <source>
        <dbReference type="ARBA" id="ARBA00022723"/>
    </source>
</evidence>
<name>A0A0J7KU63_LASNI</name>
<dbReference type="FunFam" id="3.40.50.261:FF:000001">
    <property type="entry name" value="Succinate--CoA ligase [ADP-forming] subunit beta"/>
    <property type="match status" value="1"/>
</dbReference>
<dbReference type="GO" id="GO:0006099">
    <property type="term" value="P:tricarboxylic acid cycle"/>
    <property type="evidence" value="ECO:0007669"/>
    <property type="project" value="UniProtKB-UniPathway"/>
</dbReference>
<keyword evidence="6" id="KW-0547">Nucleotide-binding</keyword>
<dbReference type="PROSITE" id="PS01217">
    <property type="entry name" value="SUCCINYL_COA_LIG_3"/>
    <property type="match status" value="1"/>
</dbReference>
<keyword evidence="4 12" id="KW-0436">Ligase</keyword>
<dbReference type="Proteomes" id="UP000036403">
    <property type="component" value="Unassembled WGS sequence"/>
</dbReference>
<comment type="pathway">
    <text evidence="2">Carbohydrate metabolism; tricarboxylic acid cycle; succinate from succinyl-CoA (ligase route): step 1/1.</text>
</comment>
<dbReference type="PANTHER" id="PTHR11815:SF1">
    <property type="entry name" value="SUCCINATE--COA LIGASE [ADP-FORMING] SUBUNIT BETA, MITOCHONDRIAL"/>
    <property type="match status" value="1"/>
</dbReference>
<dbReference type="Pfam" id="PF08442">
    <property type="entry name" value="ATP-grasp_2"/>
    <property type="match status" value="1"/>
</dbReference>
<dbReference type="UniPathway" id="UPA00223">
    <property type="reaction ID" value="UER00999"/>
</dbReference>